<dbReference type="AlphaFoldDB" id="A0A0C2YA04"/>
<name>A0A0C2YA04_HEBCY</name>
<organism evidence="1 2">
    <name type="scientific">Hebeloma cylindrosporum</name>
    <dbReference type="NCBI Taxonomy" id="76867"/>
    <lineage>
        <taxon>Eukaryota</taxon>
        <taxon>Fungi</taxon>
        <taxon>Dikarya</taxon>
        <taxon>Basidiomycota</taxon>
        <taxon>Agaricomycotina</taxon>
        <taxon>Agaricomycetes</taxon>
        <taxon>Agaricomycetidae</taxon>
        <taxon>Agaricales</taxon>
        <taxon>Agaricineae</taxon>
        <taxon>Hymenogastraceae</taxon>
        <taxon>Hebeloma</taxon>
    </lineage>
</organism>
<dbReference type="HOGENOM" id="CLU_3106610_0_0_1"/>
<accession>A0A0C2YA04</accession>
<reference evidence="2" key="2">
    <citation type="submission" date="2015-01" db="EMBL/GenBank/DDBJ databases">
        <title>Evolutionary Origins and Diversification of the Mycorrhizal Mutualists.</title>
        <authorList>
            <consortium name="DOE Joint Genome Institute"/>
            <consortium name="Mycorrhizal Genomics Consortium"/>
            <person name="Kohler A."/>
            <person name="Kuo A."/>
            <person name="Nagy L.G."/>
            <person name="Floudas D."/>
            <person name="Copeland A."/>
            <person name="Barry K.W."/>
            <person name="Cichocki N."/>
            <person name="Veneault-Fourrey C."/>
            <person name="LaButti K."/>
            <person name="Lindquist E.A."/>
            <person name="Lipzen A."/>
            <person name="Lundell T."/>
            <person name="Morin E."/>
            <person name="Murat C."/>
            <person name="Riley R."/>
            <person name="Ohm R."/>
            <person name="Sun H."/>
            <person name="Tunlid A."/>
            <person name="Henrissat B."/>
            <person name="Grigoriev I.V."/>
            <person name="Hibbett D.S."/>
            <person name="Martin F."/>
        </authorList>
    </citation>
    <scope>NUCLEOTIDE SEQUENCE [LARGE SCALE GENOMIC DNA]</scope>
    <source>
        <strain evidence="2">h7</strain>
    </source>
</reference>
<proteinExistence type="predicted"/>
<gene>
    <name evidence="1" type="ORF">M413DRAFT_259830</name>
</gene>
<evidence type="ECO:0000313" key="2">
    <source>
        <dbReference type="Proteomes" id="UP000053424"/>
    </source>
</evidence>
<sequence length="51" mass="5975">MVFYAGTHNCITRDHRQNRLWVISFNGIKPCILDFYRIQGRIIGSSRASDF</sequence>
<evidence type="ECO:0000313" key="1">
    <source>
        <dbReference type="EMBL" id="KIM46638.1"/>
    </source>
</evidence>
<dbReference type="EMBL" id="KN831770">
    <property type="protein sequence ID" value="KIM46638.1"/>
    <property type="molecule type" value="Genomic_DNA"/>
</dbReference>
<dbReference type="Proteomes" id="UP000053424">
    <property type="component" value="Unassembled WGS sequence"/>
</dbReference>
<reference evidence="1 2" key="1">
    <citation type="submission" date="2014-04" db="EMBL/GenBank/DDBJ databases">
        <authorList>
            <consortium name="DOE Joint Genome Institute"/>
            <person name="Kuo A."/>
            <person name="Gay G."/>
            <person name="Dore J."/>
            <person name="Kohler A."/>
            <person name="Nagy L.G."/>
            <person name="Floudas D."/>
            <person name="Copeland A."/>
            <person name="Barry K.W."/>
            <person name="Cichocki N."/>
            <person name="Veneault-Fourrey C."/>
            <person name="LaButti K."/>
            <person name="Lindquist E.A."/>
            <person name="Lipzen A."/>
            <person name="Lundell T."/>
            <person name="Morin E."/>
            <person name="Murat C."/>
            <person name="Sun H."/>
            <person name="Tunlid A."/>
            <person name="Henrissat B."/>
            <person name="Grigoriev I.V."/>
            <person name="Hibbett D.S."/>
            <person name="Martin F."/>
            <person name="Nordberg H.P."/>
            <person name="Cantor M.N."/>
            <person name="Hua S.X."/>
        </authorList>
    </citation>
    <scope>NUCLEOTIDE SEQUENCE [LARGE SCALE GENOMIC DNA]</scope>
    <source>
        <strain evidence="2">h7</strain>
    </source>
</reference>
<keyword evidence="2" id="KW-1185">Reference proteome</keyword>
<protein>
    <submittedName>
        <fullName evidence="1">Uncharacterized protein</fullName>
    </submittedName>
</protein>